<dbReference type="NCBIfam" id="TIGR02397">
    <property type="entry name" value="dnaX_nterm"/>
    <property type="match status" value="2"/>
</dbReference>
<keyword evidence="3 12" id="KW-0548">Nucleotidyltransferase</keyword>
<keyword evidence="9 12" id="KW-0239">DNA-directed DNA polymerase</keyword>
<keyword evidence="2 12" id="KW-0808">Transferase</keyword>
<feature type="region of interest" description="Disordered" evidence="13">
    <location>
        <begin position="657"/>
        <end position="727"/>
    </location>
</feature>
<dbReference type="Gene3D" id="2.170.16.10">
    <property type="entry name" value="Hedgehog/Intein (Hint) domain"/>
    <property type="match status" value="1"/>
</dbReference>
<accession>A0ABR8GYN2</accession>
<dbReference type="InterPro" id="IPR008921">
    <property type="entry name" value="DNA_pol3_clamp-load_cplx_C"/>
</dbReference>
<dbReference type="InterPro" id="IPR003586">
    <property type="entry name" value="Hint_dom_C"/>
</dbReference>
<feature type="domain" description="Hint" evidence="15">
    <location>
        <begin position="128"/>
        <end position="222"/>
    </location>
</feature>
<dbReference type="Proteomes" id="UP000660380">
    <property type="component" value="Unassembled WGS sequence"/>
</dbReference>
<dbReference type="Pfam" id="PF22608">
    <property type="entry name" value="DNAX_ATPase_lid"/>
    <property type="match status" value="1"/>
</dbReference>
<dbReference type="InterPro" id="IPR003587">
    <property type="entry name" value="Hint_dom_N"/>
</dbReference>
<dbReference type="InterPro" id="IPR027417">
    <property type="entry name" value="P-loop_NTPase"/>
</dbReference>
<dbReference type="InterPro" id="IPR030934">
    <property type="entry name" value="Intein_C"/>
</dbReference>
<comment type="function">
    <text evidence="12">DNA polymerase III is a complex, multichain enzyme responsible for most of the replicative synthesis in bacteria. This DNA polymerase also exhibits 3' to 5' exonuclease activity.</text>
</comment>
<feature type="compositionally biased region" description="Polar residues" evidence="13">
    <location>
        <begin position="679"/>
        <end position="688"/>
    </location>
</feature>
<dbReference type="PANTHER" id="PTHR11669:SF0">
    <property type="entry name" value="PROTEIN STICHEL-LIKE 2"/>
    <property type="match status" value="1"/>
</dbReference>
<dbReference type="CDD" id="cd00081">
    <property type="entry name" value="Hint"/>
    <property type="match status" value="1"/>
</dbReference>
<comment type="catalytic activity">
    <reaction evidence="11 12">
        <text>DNA(n) + a 2'-deoxyribonucleoside 5'-triphosphate = DNA(n+1) + diphosphate</text>
        <dbReference type="Rhea" id="RHEA:22508"/>
        <dbReference type="Rhea" id="RHEA-COMP:17339"/>
        <dbReference type="Rhea" id="RHEA-COMP:17340"/>
        <dbReference type="ChEBI" id="CHEBI:33019"/>
        <dbReference type="ChEBI" id="CHEBI:61560"/>
        <dbReference type="ChEBI" id="CHEBI:173112"/>
        <dbReference type="EC" id="2.7.7.7"/>
    </reaction>
</comment>
<evidence type="ECO:0000256" key="12">
    <source>
        <dbReference type="RuleBase" id="RU364063"/>
    </source>
</evidence>
<dbReference type="InterPro" id="IPR012763">
    <property type="entry name" value="DNA_pol_III_sug/sutau_N"/>
</dbReference>
<dbReference type="Pfam" id="PF12169">
    <property type="entry name" value="DNA_pol3_gamma3"/>
    <property type="match status" value="1"/>
</dbReference>
<keyword evidence="8 12" id="KW-0067">ATP-binding</keyword>
<keyword evidence="18" id="KW-1185">Reference proteome</keyword>
<evidence type="ECO:0000256" key="2">
    <source>
        <dbReference type="ARBA" id="ARBA00022679"/>
    </source>
</evidence>
<evidence type="ECO:0000313" key="18">
    <source>
        <dbReference type="Proteomes" id="UP000660380"/>
    </source>
</evidence>
<dbReference type="InterPro" id="IPR054506">
    <property type="entry name" value="DnaA_N-like_STI"/>
</dbReference>
<dbReference type="SMART" id="SM00305">
    <property type="entry name" value="HintC"/>
    <property type="match status" value="1"/>
</dbReference>
<dbReference type="Pfam" id="PF23007">
    <property type="entry name" value="DnaA_N-like_STI"/>
    <property type="match status" value="1"/>
</dbReference>
<dbReference type="Gene3D" id="1.10.8.60">
    <property type="match status" value="1"/>
</dbReference>
<dbReference type="SUPFAM" id="SSF52540">
    <property type="entry name" value="P-loop containing nucleoside triphosphate hydrolases"/>
    <property type="match status" value="2"/>
</dbReference>
<dbReference type="GO" id="GO:0003887">
    <property type="term" value="F:DNA-directed DNA polymerase activity"/>
    <property type="evidence" value="ECO:0007669"/>
    <property type="project" value="UniProtKB-EC"/>
</dbReference>
<dbReference type="NCBIfam" id="TIGR01445">
    <property type="entry name" value="intein_Nterm"/>
    <property type="match status" value="1"/>
</dbReference>
<dbReference type="NCBIfam" id="TIGR01443">
    <property type="entry name" value="intein_Cterm"/>
    <property type="match status" value="1"/>
</dbReference>
<proteinExistence type="inferred from homology"/>
<evidence type="ECO:0000259" key="15">
    <source>
        <dbReference type="SMART" id="SM00306"/>
    </source>
</evidence>
<dbReference type="PROSITE" id="PS50817">
    <property type="entry name" value="INTEIN_N_TER"/>
    <property type="match status" value="1"/>
</dbReference>
<evidence type="ECO:0000256" key="13">
    <source>
        <dbReference type="SAM" id="MobiDB-lite"/>
    </source>
</evidence>
<evidence type="ECO:0000256" key="5">
    <source>
        <dbReference type="ARBA" id="ARBA00022723"/>
    </source>
</evidence>
<evidence type="ECO:0000256" key="6">
    <source>
        <dbReference type="ARBA" id="ARBA00022741"/>
    </source>
</evidence>
<dbReference type="Pfam" id="PF13177">
    <property type="entry name" value="DNA_pol3_delta2"/>
    <property type="match status" value="2"/>
</dbReference>
<sequence length="778" mass="85298">MSYEPLHHKYRPKSFAELVGQEAIASTLTNAIRTAKIAPAYLFTGPRGTGKTSSARILAKSLNCLNSDKPTAEPCGICDVCKGITKGYSLDVIEIDAASNTGVDNIRELIEKAQFAPVQCRYKVYVIDECLTGDSLVLTSEGLVRIDDSNIQGKKVLSYNDANRKWEFQKVVRWLDQGKRQTLVIKTTNQEIRCTGNHLIRTVDGWIPAKHLKKGAKILSPASVDAKFRLVVGTLVPKISAKALTTNIPYPQWTTSLETVESVHLAGVEQVYDIEVEHNHNFVANGLLVHNCHMLSNAAFNSLLKTLEEPPRHVVFVLATTDPQRVLPTIISRCQRFDFRRIQVEAMVKHLKAIASQENINISGDAVKLVAQIAQGGLRDAESLLDQLALLAGEVTPERVWDLVGSVSEQDLLVLVNAITDNNPEAVLDSTRKVLDRGREPLTILQNLAAFYRDLLIAKSAPKRQDLVTCTDQTWKAIVEFVQKLDITTILTGQQHLRTAEVQIKNTTQPRLWLEVTLLGLLPSANIQPAPTNLAPIATPTASPSNHLSPTPSSPSTPSTPSSPPQQASPSPPPETPPESNDASLAETWQKVVSDLPLPKRSLLSQMCHLIEFDGNAARIGIKSPHWYKKFQAEPQLITTAFEKAFQRQIKVNLELINGSPPSAPPKPNSVKAEPPPNYQTKTQSDNITPPAAEVTVPAKQPPAKTESPSVPQAVQMPPPLSPSATVDDMENADKVAIAARYIANFFDGQIIRFTEEVVEVSDTTTPDSLEEPEVDED</sequence>
<feature type="compositionally biased region" description="Pro residues" evidence="13">
    <location>
        <begin position="662"/>
        <end position="678"/>
    </location>
</feature>
<dbReference type="CDD" id="cd18137">
    <property type="entry name" value="HLD_clamp_pol_III_gamma_tau"/>
    <property type="match status" value="1"/>
</dbReference>
<evidence type="ECO:0000256" key="4">
    <source>
        <dbReference type="ARBA" id="ARBA00022705"/>
    </source>
</evidence>
<dbReference type="SMART" id="SM00306">
    <property type="entry name" value="HintN"/>
    <property type="match status" value="1"/>
</dbReference>
<dbReference type="InterPro" id="IPR036844">
    <property type="entry name" value="Hint_dom_sf"/>
</dbReference>
<protein>
    <recommendedName>
        <fullName evidence="12">DNA polymerase III subunit gamma/tau</fullName>
        <ecNumber evidence="12">2.7.7.7</ecNumber>
    </recommendedName>
</protein>
<dbReference type="PANTHER" id="PTHR11669">
    <property type="entry name" value="REPLICATION FACTOR C / DNA POLYMERASE III GAMMA-TAU SUBUNIT"/>
    <property type="match status" value="1"/>
</dbReference>
<evidence type="ECO:0000256" key="3">
    <source>
        <dbReference type="ARBA" id="ARBA00022695"/>
    </source>
</evidence>
<comment type="subunit">
    <text evidence="12">DNA polymerase III contains a core (composed of alpha, epsilon and theta chains) that associates with a tau subunit. This core dimerizes to form the POLIII' complex. PolIII' associates with the gamma complex (composed of gamma, delta, delta', psi and chi chains) and with the beta chain to form the complete DNA polymerase III complex.</text>
</comment>
<dbReference type="InterPro" id="IPR045085">
    <property type="entry name" value="HLD_clamp_pol_III_gamma_tau"/>
</dbReference>
<dbReference type="InterPro" id="IPR050238">
    <property type="entry name" value="DNA_Rep/Repair_Clamp_Loader"/>
</dbReference>
<evidence type="ECO:0000259" key="14">
    <source>
        <dbReference type="SMART" id="SM00305"/>
    </source>
</evidence>
<evidence type="ECO:0000256" key="11">
    <source>
        <dbReference type="ARBA" id="ARBA00049244"/>
    </source>
</evidence>
<keyword evidence="7" id="KW-0862">Zinc</keyword>
<dbReference type="CDD" id="cd00009">
    <property type="entry name" value="AAA"/>
    <property type="match status" value="1"/>
</dbReference>
<evidence type="ECO:0000256" key="10">
    <source>
        <dbReference type="ARBA" id="ARBA00023054"/>
    </source>
</evidence>
<feature type="compositionally biased region" description="Low complexity" evidence="13">
    <location>
        <begin position="549"/>
        <end position="569"/>
    </location>
</feature>
<keyword evidence="10" id="KW-0175">Coiled coil</keyword>
<dbReference type="InterPro" id="IPR006141">
    <property type="entry name" value="Intein_N"/>
</dbReference>
<keyword evidence="5" id="KW-0479">Metal-binding</keyword>
<evidence type="ECO:0000256" key="1">
    <source>
        <dbReference type="ARBA" id="ARBA00006360"/>
    </source>
</evidence>
<feature type="domain" description="Hint" evidence="14">
    <location>
        <begin position="252"/>
        <end position="297"/>
    </location>
</feature>
<name>A0ABR8GYN2_9CYAN</name>
<dbReference type="Gene3D" id="1.20.272.10">
    <property type="match status" value="1"/>
</dbReference>
<dbReference type="EMBL" id="JACJTA010000084">
    <property type="protein sequence ID" value="MBD2608131.1"/>
    <property type="molecule type" value="Genomic_DNA"/>
</dbReference>
<comment type="similarity">
    <text evidence="1 12">Belongs to the DnaX/STICHEL family.</text>
</comment>
<dbReference type="Gene3D" id="3.40.50.300">
    <property type="entry name" value="P-loop containing nucleotide triphosphate hydrolases"/>
    <property type="match status" value="1"/>
</dbReference>
<dbReference type="InterPro" id="IPR003593">
    <property type="entry name" value="AAA+_ATPase"/>
</dbReference>
<gene>
    <name evidence="12 17" type="primary">dnaX</name>
    <name evidence="17" type="ORF">H6G81_27360</name>
</gene>
<evidence type="ECO:0000259" key="16">
    <source>
        <dbReference type="SMART" id="SM00382"/>
    </source>
</evidence>
<dbReference type="SUPFAM" id="SSF51294">
    <property type="entry name" value="Hedgehog/intein (Hint) domain"/>
    <property type="match status" value="1"/>
</dbReference>
<dbReference type="EC" id="2.7.7.7" evidence="12"/>
<keyword evidence="6 12" id="KW-0547">Nucleotide-binding</keyword>
<feature type="domain" description="AAA+ ATPase" evidence="16">
    <location>
        <begin position="37"/>
        <end position="238"/>
    </location>
</feature>
<keyword evidence="4 12" id="KW-0235">DNA replication</keyword>
<dbReference type="RefSeq" id="WP_029638190.1">
    <property type="nucleotide sequence ID" value="NZ_JACJTA010000084.1"/>
</dbReference>
<dbReference type="PROSITE" id="PS50818">
    <property type="entry name" value="INTEIN_C_TER"/>
    <property type="match status" value="1"/>
</dbReference>
<evidence type="ECO:0000256" key="8">
    <source>
        <dbReference type="ARBA" id="ARBA00022840"/>
    </source>
</evidence>
<reference evidence="17 18" key="1">
    <citation type="journal article" date="2020" name="ISME J.">
        <title>Comparative genomics reveals insights into cyanobacterial evolution and habitat adaptation.</title>
        <authorList>
            <person name="Chen M.Y."/>
            <person name="Teng W.K."/>
            <person name="Zhao L."/>
            <person name="Hu C.X."/>
            <person name="Zhou Y.K."/>
            <person name="Han B.P."/>
            <person name="Song L.R."/>
            <person name="Shu W.S."/>
        </authorList>
    </citation>
    <scope>NUCLEOTIDE SEQUENCE [LARGE SCALE GENOMIC DNA]</scope>
    <source>
        <strain evidence="17 18">FACHB-248</strain>
    </source>
</reference>
<evidence type="ECO:0000313" key="17">
    <source>
        <dbReference type="EMBL" id="MBD2608131.1"/>
    </source>
</evidence>
<dbReference type="InterPro" id="IPR022754">
    <property type="entry name" value="DNA_pol_III_gamma-3"/>
</dbReference>
<dbReference type="SMART" id="SM00382">
    <property type="entry name" value="AAA"/>
    <property type="match status" value="1"/>
</dbReference>
<organism evidence="17 18">
    <name type="scientific">Scytonema hofmannii FACHB-248</name>
    <dbReference type="NCBI Taxonomy" id="1842502"/>
    <lineage>
        <taxon>Bacteria</taxon>
        <taxon>Bacillati</taxon>
        <taxon>Cyanobacteriota</taxon>
        <taxon>Cyanophyceae</taxon>
        <taxon>Nostocales</taxon>
        <taxon>Scytonemataceae</taxon>
        <taxon>Scytonema</taxon>
    </lineage>
</organism>
<comment type="caution">
    <text evidence="17">The sequence shown here is derived from an EMBL/GenBank/DDBJ whole genome shotgun (WGS) entry which is preliminary data.</text>
</comment>
<evidence type="ECO:0000256" key="7">
    <source>
        <dbReference type="ARBA" id="ARBA00022833"/>
    </source>
</evidence>
<dbReference type="SUPFAM" id="SSF48019">
    <property type="entry name" value="post-AAA+ oligomerization domain-like"/>
    <property type="match status" value="1"/>
</dbReference>
<feature type="region of interest" description="Disordered" evidence="13">
    <location>
        <begin position="532"/>
        <end position="584"/>
    </location>
</feature>
<evidence type="ECO:0000256" key="9">
    <source>
        <dbReference type="ARBA" id="ARBA00022932"/>
    </source>
</evidence>